<organism evidence="7 8">
    <name type="scientific">Bagarius yarrelli</name>
    <name type="common">Goonch</name>
    <name type="synonym">Bagrus yarrelli</name>
    <dbReference type="NCBI Taxonomy" id="175774"/>
    <lineage>
        <taxon>Eukaryota</taxon>
        <taxon>Metazoa</taxon>
        <taxon>Chordata</taxon>
        <taxon>Craniata</taxon>
        <taxon>Vertebrata</taxon>
        <taxon>Euteleostomi</taxon>
        <taxon>Actinopterygii</taxon>
        <taxon>Neopterygii</taxon>
        <taxon>Teleostei</taxon>
        <taxon>Ostariophysi</taxon>
        <taxon>Siluriformes</taxon>
        <taxon>Sisoridae</taxon>
        <taxon>Sisorinae</taxon>
        <taxon>Bagarius</taxon>
    </lineage>
</organism>
<keyword evidence="5" id="KW-0722">Serine protease inhibitor</keyword>
<keyword evidence="4" id="KW-0646">Protease inhibitor</keyword>
<dbReference type="GO" id="GO:0005737">
    <property type="term" value="C:cytoplasm"/>
    <property type="evidence" value="ECO:0007669"/>
    <property type="project" value="UniProtKB-SubCell"/>
</dbReference>
<sequence>MENLSRANSAFALDLYRAISADRPGANLFFSPLSISAALGMVYLGARGATAEEMAKVLSFSSVPDVHNNFKSLNSAINSPKSSYILRLANRLYGEKTFSFLSPGTVTAMTRLALVNAIYFKGKWKHLFNTENTKEMPFKINQKETKPVQMMYQSKKFLFNYVDEYRLQVLDLPYEEEELSMVVLLPEETQDGSDPLHKLESELTVDKLLEWTNQEKMDRGADVNVHLPKFKLEENYSLKDILDKMGMSSLFQPGTADLTGISSKEGLFVSSVEHKAFVEVNEEGTEAAAATGIVAMLLCLVLDKNFMADHPFLFFIRHNPTKSILFFGRFSSPQ</sequence>
<dbReference type="Gene3D" id="3.30.497.10">
    <property type="entry name" value="Antithrombin, subunit I, domain 2"/>
    <property type="match status" value="2"/>
</dbReference>
<dbReference type="InterPro" id="IPR000215">
    <property type="entry name" value="Serpin_fam"/>
</dbReference>
<dbReference type="SMART" id="SM00093">
    <property type="entry name" value="SERPIN"/>
    <property type="match status" value="1"/>
</dbReference>
<proteinExistence type="inferred from homology"/>
<evidence type="ECO:0000256" key="3">
    <source>
        <dbReference type="ARBA" id="ARBA00022490"/>
    </source>
</evidence>
<dbReference type="GO" id="GO:0005615">
    <property type="term" value="C:extracellular space"/>
    <property type="evidence" value="ECO:0007669"/>
    <property type="project" value="InterPro"/>
</dbReference>
<dbReference type="Pfam" id="PF00079">
    <property type="entry name" value="Serpin"/>
    <property type="match status" value="1"/>
</dbReference>
<feature type="domain" description="Serpin" evidence="6">
    <location>
        <begin position="13"/>
        <end position="333"/>
    </location>
</feature>
<comment type="subcellular location">
    <subcellularLocation>
        <location evidence="1">Cytoplasm</location>
    </subcellularLocation>
</comment>
<dbReference type="Proteomes" id="UP000319801">
    <property type="component" value="Unassembled WGS sequence"/>
</dbReference>
<dbReference type="OrthoDB" id="671595at2759"/>
<evidence type="ECO:0000256" key="5">
    <source>
        <dbReference type="ARBA" id="ARBA00022900"/>
    </source>
</evidence>
<accession>A0A556VXN7</accession>
<evidence type="ECO:0000256" key="4">
    <source>
        <dbReference type="ARBA" id="ARBA00022690"/>
    </source>
</evidence>
<evidence type="ECO:0000256" key="1">
    <source>
        <dbReference type="ARBA" id="ARBA00004496"/>
    </source>
</evidence>
<dbReference type="InterPro" id="IPR023796">
    <property type="entry name" value="Serpin_dom"/>
</dbReference>
<dbReference type="PANTHER" id="PTHR11461">
    <property type="entry name" value="SERINE PROTEASE INHIBITOR, SERPIN"/>
    <property type="match status" value="1"/>
</dbReference>
<name>A0A556VXN7_BAGYA</name>
<keyword evidence="3" id="KW-0963">Cytoplasm</keyword>
<evidence type="ECO:0000256" key="2">
    <source>
        <dbReference type="ARBA" id="ARBA00006426"/>
    </source>
</evidence>
<evidence type="ECO:0000313" key="8">
    <source>
        <dbReference type="Proteomes" id="UP000319801"/>
    </source>
</evidence>
<dbReference type="PROSITE" id="PS00284">
    <property type="entry name" value="SERPIN"/>
    <property type="match status" value="1"/>
</dbReference>
<dbReference type="InterPro" id="IPR042178">
    <property type="entry name" value="Serpin_sf_1"/>
</dbReference>
<keyword evidence="8" id="KW-1185">Reference proteome</keyword>
<dbReference type="EMBL" id="VCAZ01000476">
    <property type="protein sequence ID" value="TUZ75445.1"/>
    <property type="molecule type" value="Genomic_DNA"/>
</dbReference>
<dbReference type="InterPro" id="IPR042185">
    <property type="entry name" value="Serpin_sf_2"/>
</dbReference>
<dbReference type="SUPFAM" id="SSF56574">
    <property type="entry name" value="Serpins"/>
    <property type="match status" value="1"/>
</dbReference>
<protein>
    <submittedName>
        <fullName evidence="7">Leukocyte elastase inhibitor</fullName>
    </submittedName>
</protein>
<evidence type="ECO:0000313" key="7">
    <source>
        <dbReference type="EMBL" id="TUZ75445.1"/>
    </source>
</evidence>
<dbReference type="InterPro" id="IPR023795">
    <property type="entry name" value="Serpin_CS"/>
</dbReference>
<dbReference type="GO" id="GO:0004867">
    <property type="term" value="F:serine-type endopeptidase inhibitor activity"/>
    <property type="evidence" value="ECO:0007669"/>
    <property type="project" value="UniProtKB-KW"/>
</dbReference>
<dbReference type="Gene3D" id="2.30.39.10">
    <property type="entry name" value="Alpha-1-antitrypsin, domain 1"/>
    <property type="match status" value="1"/>
</dbReference>
<comment type="similarity">
    <text evidence="2">Belongs to the serpin family. Ov-serpin subfamily.</text>
</comment>
<dbReference type="AlphaFoldDB" id="A0A556VXN7"/>
<reference evidence="7 8" key="1">
    <citation type="journal article" date="2019" name="Genome Biol. Evol.">
        <title>Whole-Genome Sequencing of the Giant Devil Catfish, Bagarius yarrelli.</title>
        <authorList>
            <person name="Jiang W."/>
            <person name="Lv Y."/>
            <person name="Cheng L."/>
            <person name="Yang K."/>
            <person name="Chao B."/>
            <person name="Wang X."/>
            <person name="Li Y."/>
            <person name="Pan X."/>
            <person name="You X."/>
            <person name="Zhang Y."/>
            <person name="Yang J."/>
            <person name="Li J."/>
            <person name="Zhang X."/>
            <person name="Liu S."/>
            <person name="Sun C."/>
            <person name="Yang J."/>
            <person name="Shi Q."/>
        </authorList>
    </citation>
    <scope>NUCLEOTIDE SEQUENCE [LARGE SCALE GENOMIC DNA]</scope>
    <source>
        <strain evidence="7">JWS20170419001</strain>
        <tissue evidence="7">Muscle</tissue>
    </source>
</reference>
<dbReference type="FunFam" id="2.30.39.10:FF:000014">
    <property type="entry name" value="Serpin family B member 9"/>
    <property type="match status" value="1"/>
</dbReference>
<dbReference type="InterPro" id="IPR036186">
    <property type="entry name" value="Serpin_sf"/>
</dbReference>
<evidence type="ECO:0000259" key="6">
    <source>
        <dbReference type="SMART" id="SM00093"/>
    </source>
</evidence>
<dbReference type="PANTHER" id="PTHR11461:SF180">
    <property type="entry name" value="LEUKOCYTE ELASTASE INHIBITOR"/>
    <property type="match status" value="1"/>
</dbReference>
<gene>
    <name evidence="7" type="ORF">Baya_17141</name>
</gene>
<comment type="caution">
    <text evidence="7">The sequence shown here is derived from an EMBL/GenBank/DDBJ whole genome shotgun (WGS) entry which is preliminary data.</text>
</comment>